<dbReference type="InterPro" id="IPR014942">
    <property type="entry name" value="AbiEii"/>
</dbReference>
<dbReference type="Proteomes" id="UP000027850">
    <property type="component" value="Unassembled WGS sequence"/>
</dbReference>
<comment type="caution">
    <text evidence="1">The sequence shown here is derived from an EMBL/GenBank/DDBJ whole genome shotgun (WGS) entry which is preliminary data.</text>
</comment>
<proteinExistence type="predicted"/>
<name>A0AB34L3H4_PARDI</name>
<evidence type="ECO:0000313" key="1">
    <source>
        <dbReference type="EMBL" id="KDS34601.1"/>
    </source>
</evidence>
<organism evidence="1 2">
    <name type="scientific">Parabacteroides distasonis str. 3776 D15 i</name>
    <dbReference type="NCBI Taxonomy" id="1339342"/>
    <lineage>
        <taxon>Bacteria</taxon>
        <taxon>Pseudomonadati</taxon>
        <taxon>Bacteroidota</taxon>
        <taxon>Bacteroidia</taxon>
        <taxon>Bacteroidales</taxon>
        <taxon>Tannerellaceae</taxon>
        <taxon>Parabacteroides</taxon>
    </lineage>
</organism>
<dbReference type="EMBL" id="JNHK01000098">
    <property type="protein sequence ID" value="KDS34601.1"/>
    <property type="molecule type" value="Genomic_DNA"/>
</dbReference>
<gene>
    <name evidence="1" type="ORF">M091_2983</name>
</gene>
<evidence type="ECO:0000313" key="2">
    <source>
        <dbReference type="Proteomes" id="UP000027850"/>
    </source>
</evidence>
<sequence>MKNENYDNMLSAYGVTTEQERRNAIFEVNQQVILAGLYNGGFFDVAAFYGGTCLRIFHGLQRFSEDMDFSLLAPDDKFDFTKYFQPIIDEFAIVGREVEIKKKDSYY</sequence>
<dbReference type="Pfam" id="PF08843">
    <property type="entry name" value="AbiEii"/>
    <property type="match status" value="1"/>
</dbReference>
<dbReference type="AlphaFoldDB" id="A0AB34L3H4"/>
<reference evidence="1 2" key="1">
    <citation type="submission" date="2014-04" db="EMBL/GenBank/DDBJ databases">
        <authorList>
            <person name="Sears C."/>
            <person name="Carroll K."/>
            <person name="Sack B.R."/>
            <person name="Qadri F."/>
            <person name="Myers L.L."/>
            <person name="Chung G.-T."/>
            <person name="Escheverria P."/>
            <person name="Fraser C.M."/>
            <person name="Sadzewicz L."/>
            <person name="Shefchek K.A."/>
            <person name="Tallon L."/>
            <person name="Das S.P."/>
            <person name="Daugherty S."/>
            <person name="Mongodin E.F."/>
        </authorList>
    </citation>
    <scope>NUCLEOTIDE SEQUENCE [LARGE SCALE GENOMIC DNA]</scope>
    <source>
        <strain evidence="1 2">3776 D15 i</strain>
    </source>
</reference>
<evidence type="ECO:0008006" key="3">
    <source>
        <dbReference type="Google" id="ProtNLM"/>
    </source>
</evidence>
<accession>A0AB34L3H4</accession>
<dbReference type="Gene3D" id="3.10.450.620">
    <property type="entry name" value="JHP933, nucleotidyltransferase-like core domain"/>
    <property type="match status" value="1"/>
</dbReference>
<protein>
    <recommendedName>
        <fullName evidence="3">Nucleotidyl transferase AbiEii/AbiGii toxin family protein</fullName>
    </recommendedName>
</protein>